<keyword evidence="2" id="KW-1185">Reference proteome</keyword>
<sequence length="128" mass="14577">MESQNPNPFSLAQYILFNPESKSDLAMYTSNPAAGELMIKLQLYFAELVLTNTLRKHVEANLNDHTTLHRLMAQKADELLPGDTIGDLLAKHHAVCRIVDSIFSTTKSMIREKSRDSVDDLFEMLRRK</sequence>
<reference evidence="1 2" key="1">
    <citation type="submission" date="2018-08" db="EMBL/GenBank/DDBJ databases">
        <title>Fibrisoma montanum sp. nov., isolated from Danxia mountain soil.</title>
        <authorList>
            <person name="Huang Y."/>
        </authorList>
    </citation>
    <scope>NUCLEOTIDE SEQUENCE [LARGE SCALE GENOMIC DNA]</scope>
    <source>
        <strain evidence="1 2">HYT19</strain>
    </source>
</reference>
<evidence type="ECO:0000313" key="2">
    <source>
        <dbReference type="Proteomes" id="UP000283523"/>
    </source>
</evidence>
<dbReference type="EMBL" id="QXED01000006">
    <property type="protein sequence ID" value="RIV20550.1"/>
    <property type="molecule type" value="Genomic_DNA"/>
</dbReference>
<organism evidence="1 2">
    <name type="scientific">Fibrisoma montanum</name>
    <dbReference type="NCBI Taxonomy" id="2305895"/>
    <lineage>
        <taxon>Bacteria</taxon>
        <taxon>Pseudomonadati</taxon>
        <taxon>Bacteroidota</taxon>
        <taxon>Cytophagia</taxon>
        <taxon>Cytophagales</taxon>
        <taxon>Spirosomataceae</taxon>
        <taxon>Fibrisoma</taxon>
    </lineage>
</organism>
<gene>
    <name evidence="1" type="ORF">DYU11_21125</name>
</gene>
<accession>A0A418M489</accession>
<protein>
    <submittedName>
        <fullName evidence="1">Uncharacterized protein</fullName>
    </submittedName>
</protein>
<comment type="caution">
    <text evidence="1">The sequence shown here is derived from an EMBL/GenBank/DDBJ whole genome shotgun (WGS) entry which is preliminary data.</text>
</comment>
<proteinExistence type="predicted"/>
<name>A0A418M489_9BACT</name>
<dbReference type="AlphaFoldDB" id="A0A418M489"/>
<dbReference type="Proteomes" id="UP000283523">
    <property type="component" value="Unassembled WGS sequence"/>
</dbReference>
<dbReference type="RefSeq" id="WP_119669718.1">
    <property type="nucleotide sequence ID" value="NZ_QXED01000006.1"/>
</dbReference>
<evidence type="ECO:0000313" key="1">
    <source>
        <dbReference type="EMBL" id="RIV20550.1"/>
    </source>
</evidence>